<feature type="region of interest" description="Disordered" evidence="1">
    <location>
        <begin position="396"/>
        <end position="457"/>
    </location>
</feature>
<feature type="region of interest" description="Disordered" evidence="1">
    <location>
        <begin position="43"/>
        <end position="159"/>
    </location>
</feature>
<dbReference type="AlphaFoldDB" id="A0A8H6MJ00"/>
<feature type="region of interest" description="Disordered" evidence="1">
    <location>
        <begin position="1"/>
        <end position="20"/>
    </location>
</feature>
<evidence type="ECO:0000313" key="3">
    <source>
        <dbReference type="Proteomes" id="UP000652219"/>
    </source>
</evidence>
<feature type="compositionally biased region" description="Polar residues" evidence="1">
    <location>
        <begin position="128"/>
        <end position="144"/>
    </location>
</feature>
<dbReference type="Proteomes" id="UP000652219">
    <property type="component" value="Unassembled WGS sequence"/>
</dbReference>
<feature type="compositionally biased region" description="Basic and acidic residues" evidence="1">
    <location>
        <begin position="52"/>
        <end position="61"/>
    </location>
</feature>
<protein>
    <submittedName>
        <fullName evidence="2">Uncharacterized protein</fullName>
    </submittedName>
</protein>
<evidence type="ECO:0000313" key="2">
    <source>
        <dbReference type="EMBL" id="KAF6790707.1"/>
    </source>
</evidence>
<accession>A0A8H6MJ00</accession>
<comment type="caution">
    <text evidence="2">The sequence shown here is derived from an EMBL/GenBank/DDBJ whole genome shotgun (WGS) entry which is preliminary data.</text>
</comment>
<dbReference type="EMBL" id="WIGN01000494">
    <property type="protein sequence ID" value="KAF6790707.1"/>
    <property type="molecule type" value="Genomic_DNA"/>
</dbReference>
<keyword evidence="3" id="KW-1185">Reference proteome</keyword>
<name>A0A8H6MJ00_9PEZI</name>
<feature type="compositionally biased region" description="Low complexity" evidence="1">
    <location>
        <begin position="91"/>
        <end position="107"/>
    </location>
</feature>
<sequence>MGLLKFFSSKKSSEKSTSDIKAQAYDATTASLPPLLGTYPVAGNGPTNVFEDLQRSHHKMSETNLSLFAGSEVSAPAPPVPRFRDASSIERPSSAPGFAGSSSSPPSRGRRDSLKGPPLSFRKPRVGSVTSTGSPVPGRGSQSPAVPFEGEPFRPPTAPFAHARHFSVQSTSSNLRCFVDILDAQSEIKPSGFRNRVKAAGVRDYGEDVADRNIGENGVDLTSEKVQAFYASNNGSPRDRQDGGAPAPSVSRLPFADKESPFKPHRHHDSFDIEARTRSLTSASGSHIPFKTTIFSPERSRRHETIIEDVPESARGRRRQSLGSYIPTTPSLGPLSLHRAANDSSISPSTRRQERRSTTSGEAPLNELGIYTRPASESPLSPKTLQKPVYVVKHNYSLPVQQRPKTSGNPTGETYQAVRPPSRGGSVANPTSSPTPKSPFKRHALSATGTSSHQAEWLRDVKLDGGSSTRGPVGQVEVESFVDSADVSSPAPSPHVMRSGPSWRESQDERIRGQASPFGTTRLDEVYEHVPIRTSSLRHWSISSATPTMSSSSSFARPHSRHTATTSVDLATMSSFMNDSRSSLHSGHCEQNLFPTALRSAIPSPRAAAAPVNGFNIDDYLSSDDDVDADSFITTRHRDSGLGGTNEEELLFCDSGYGEGGLQLPGLFDSLENVPDPLFTSSSRPSRMNSFRSPARFQRRLSLDPRIEAPILPLDIEDDDGDGDYDILPARADLALGRRGTRRISAIGNLYQSIEEEKDEKIDIRAAIRLRKEDKARQRAMARYGRAQRRKVAAAEEAEDADAE</sequence>
<feature type="compositionally biased region" description="Polar residues" evidence="1">
    <location>
        <begin position="321"/>
        <end position="331"/>
    </location>
</feature>
<feature type="compositionally biased region" description="Polar residues" evidence="1">
    <location>
        <begin position="398"/>
        <end position="414"/>
    </location>
</feature>
<feature type="region of interest" description="Disordered" evidence="1">
    <location>
        <begin position="781"/>
        <end position="804"/>
    </location>
</feature>
<proteinExistence type="predicted"/>
<feature type="region of interest" description="Disordered" evidence="1">
    <location>
        <begin position="232"/>
        <end position="383"/>
    </location>
</feature>
<organism evidence="2 3">
    <name type="scientific">Colletotrichum sojae</name>
    <dbReference type="NCBI Taxonomy" id="2175907"/>
    <lineage>
        <taxon>Eukaryota</taxon>
        <taxon>Fungi</taxon>
        <taxon>Dikarya</taxon>
        <taxon>Ascomycota</taxon>
        <taxon>Pezizomycotina</taxon>
        <taxon>Sordariomycetes</taxon>
        <taxon>Hypocreomycetidae</taxon>
        <taxon>Glomerellales</taxon>
        <taxon>Glomerellaceae</taxon>
        <taxon>Colletotrichum</taxon>
        <taxon>Colletotrichum orchidearum species complex</taxon>
    </lineage>
</organism>
<evidence type="ECO:0000256" key="1">
    <source>
        <dbReference type="SAM" id="MobiDB-lite"/>
    </source>
</evidence>
<reference evidence="2 3" key="1">
    <citation type="journal article" date="2020" name="Phytopathology">
        <title>Genome Sequence Resources of Colletotrichum truncatum, C. plurivorum, C. musicola, and C. sojae: Four Species Pathogenic to Soybean (Glycine max).</title>
        <authorList>
            <person name="Rogerio F."/>
            <person name="Boufleur T.R."/>
            <person name="Ciampi-Guillardi M."/>
            <person name="Sukno S.A."/>
            <person name="Thon M.R."/>
            <person name="Massola Junior N.S."/>
            <person name="Baroncelli R."/>
        </authorList>
    </citation>
    <scope>NUCLEOTIDE SEQUENCE [LARGE SCALE GENOMIC DNA]</scope>
    <source>
        <strain evidence="2 3">LFN0009</strain>
    </source>
</reference>
<feature type="compositionally biased region" description="Low complexity" evidence="1">
    <location>
        <begin position="1"/>
        <end position="10"/>
    </location>
</feature>
<gene>
    <name evidence="2" type="ORF">CSOJ01_14492</name>
</gene>
<feature type="region of interest" description="Disordered" evidence="1">
    <location>
        <begin position="484"/>
        <end position="510"/>
    </location>
</feature>